<sequence>MIHTHNQWYEKLWSWISSRIEKMLEEKRCYNAALFADGKVVSVSGNRATVTINAATSPTPGVGVPQHVTGLVPGAEVVVLCRTPRDMTIMFVKPL</sequence>
<dbReference type="OrthoDB" id="9965526at2"/>
<evidence type="ECO:0000313" key="2">
    <source>
        <dbReference type="Proteomes" id="UP000027931"/>
    </source>
</evidence>
<organism evidence="1 2">
    <name type="scientific">Tumebacillus flagellatus</name>
    <dbReference type="NCBI Taxonomy" id="1157490"/>
    <lineage>
        <taxon>Bacteria</taxon>
        <taxon>Bacillati</taxon>
        <taxon>Bacillota</taxon>
        <taxon>Bacilli</taxon>
        <taxon>Bacillales</taxon>
        <taxon>Alicyclobacillaceae</taxon>
        <taxon>Tumebacillus</taxon>
    </lineage>
</organism>
<dbReference type="STRING" id="1157490.EL26_20645"/>
<keyword evidence="2" id="KW-1185">Reference proteome</keyword>
<evidence type="ECO:0000313" key="1">
    <source>
        <dbReference type="EMBL" id="KEO81484.1"/>
    </source>
</evidence>
<gene>
    <name evidence="1" type="ORF">EL26_20645</name>
</gene>
<comment type="caution">
    <text evidence="1">The sequence shown here is derived from an EMBL/GenBank/DDBJ whole genome shotgun (WGS) entry which is preliminary data.</text>
</comment>
<proteinExistence type="predicted"/>
<name>A0A074LK53_9BACL</name>
<dbReference type="EMBL" id="JMIR01000037">
    <property type="protein sequence ID" value="KEO81484.1"/>
    <property type="molecule type" value="Genomic_DNA"/>
</dbReference>
<reference evidence="1 2" key="1">
    <citation type="journal article" date="2013" name="Int. J. Syst. Evol. Microbiol.">
        <title>Tumebacillus flagellatus sp. nov., an alpha-amylase/pullulanase-producing bacterium isolated from cassava wastewater.</title>
        <authorList>
            <person name="Wang Q."/>
            <person name="Xie N."/>
            <person name="Qin Y."/>
            <person name="Shen N."/>
            <person name="Zhu J."/>
            <person name="Mi H."/>
            <person name="Huang R."/>
        </authorList>
    </citation>
    <scope>NUCLEOTIDE SEQUENCE [LARGE SCALE GENOMIC DNA]</scope>
    <source>
        <strain evidence="1 2">GST4</strain>
    </source>
</reference>
<dbReference type="RefSeq" id="WP_038093082.1">
    <property type="nucleotide sequence ID" value="NZ_JMIR01000037.1"/>
</dbReference>
<accession>A0A074LK53</accession>
<dbReference type="Proteomes" id="UP000027931">
    <property type="component" value="Unassembled WGS sequence"/>
</dbReference>
<dbReference type="AlphaFoldDB" id="A0A074LK53"/>
<protein>
    <submittedName>
        <fullName evidence="1">Uncharacterized protein</fullName>
    </submittedName>
</protein>